<name>A0A1C3X8V9_9HYPH</name>
<dbReference type="InterPro" id="IPR006975">
    <property type="entry name" value="NifQ"/>
</dbReference>
<gene>
    <name evidence="1" type="ORF">GA0061101_12851</name>
</gene>
<protein>
    <submittedName>
        <fullName evidence="1">Nitrogen fixation protein NifQ</fullName>
    </submittedName>
</protein>
<organism evidence="1 2">
    <name type="scientific">Rhizobium lusitanum</name>
    <dbReference type="NCBI Taxonomy" id="293958"/>
    <lineage>
        <taxon>Bacteria</taxon>
        <taxon>Pseudomonadati</taxon>
        <taxon>Pseudomonadota</taxon>
        <taxon>Alphaproteobacteria</taxon>
        <taxon>Hyphomicrobiales</taxon>
        <taxon>Rhizobiaceae</taxon>
        <taxon>Rhizobium/Agrobacterium group</taxon>
        <taxon>Rhizobium</taxon>
    </lineage>
</organism>
<dbReference type="Proteomes" id="UP000199205">
    <property type="component" value="Unassembled WGS sequence"/>
</dbReference>
<sequence>MSDRWRHSQSSNARLWLRMGLEIDFDDYVLTCVFSRALQEIEAGQASATEATGLSRAELRDILTRSFHAKLIDAFFPEEASDPELGTEEELLRDLLLSHARPNDPFSARFAKIIARRALRDDHLWQDLGLFDRAELGRLFAMHFPTLAAGNTNNMRWKKYLYRKLCEAEGFSLCAAPSCQECSDFNACFGPETDEARR</sequence>
<reference evidence="1 2" key="1">
    <citation type="submission" date="2016-08" db="EMBL/GenBank/DDBJ databases">
        <authorList>
            <person name="Seilhamer J.J."/>
        </authorList>
    </citation>
    <scope>NUCLEOTIDE SEQUENCE [LARGE SCALE GENOMIC DNA]</scope>
    <source>
        <strain evidence="1 2">P1-7</strain>
    </source>
</reference>
<accession>A0A1C3X8V9</accession>
<proteinExistence type="predicted"/>
<dbReference type="AlphaFoldDB" id="A0A1C3X8V9"/>
<dbReference type="GO" id="GO:0009399">
    <property type="term" value="P:nitrogen fixation"/>
    <property type="evidence" value="ECO:0007669"/>
    <property type="project" value="InterPro"/>
</dbReference>
<dbReference type="EMBL" id="FMAF01000028">
    <property type="protein sequence ID" value="SCB48651.1"/>
    <property type="molecule type" value="Genomic_DNA"/>
</dbReference>
<evidence type="ECO:0000313" key="1">
    <source>
        <dbReference type="EMBL" id="SCB48651.1"/>
    </source>
</evidence>
<dbReference type="GO" id="GO:0030151">
    <property type="term" value="F:molybdenum ion binding"/>
    <property type="evidence" value="ECO:0007669"/>
    <property type="project" value="InterPro"/>
</dbReference>
<evidence type="ECO:0000313" key="2">
    <source>
        <dbReference type="Proteomes" id="UP000199205"/>
    </source>
</evidence>
<dbReference type="Pfam" id="PF04891">
    <property type="entry name" value="NifQ"/>
    <property type="match status" value="1"/>
</dbReference>